<gene>
    <name evidence="1" type="ORF">SAMN05192530_101817</name>
</gene>
<protein>
    <submittedName>
        <fullName evidence="1">Uncharacterized protein</fullName>
    </submittedName>
</protein>
<accession>A0A1H0DJN4</accession>
<evidence type="ECO:0000313" key="1">
    <source>
        <dbReference type="EMBL" id="SDN70269.1"/>
    </source>
</evidence>
<dbReference type="Proteomes" id="UP000198793">
    <property type="component" value="Unassembled WGS sequence"/>
</dbReference>
<evidence type="ECO:0000313" key="2">
    <source>
        <dbReference type="Proteomes" id="UP000198793"/>
    </source>
</evidence>
<name>A0A1H0DJN4_9HYPH</name>
<proteinExistence type="predicted"/>
<sequence>MACCILAGLLFGAVLSVSRAIRGRLGHRKDPLDWRLEP</sequence>
<organism evidence="1 2">
    <name type="scientific">Aureimonas jatrophae</name>
    <dbReference type="NCBI Taxonomy" id="1166073"/>
    <lineage>
        <taxon>Bacteria</taxon>
        <taxon>Pseudomonadati</taxon>
        <taxon>Pseudomonadota</taxon>
        <taxon>Alphaproteobacteria</taxon>
        <taxon>Hyphomicrobiales</taxon>
        <taxon>Aurantimonadaceae</taxon>
        <taxon>Aureimonas</taxon>
    </lineage>
</organism>
<reference evidence="1 2" key="1">
    <citation type="submission" date="2016-10" db="EMBL/GenBank/DDBJ databases">
        <authorList>
            <person name="de Groot N.N."/>
        </authorList>
    </citation>
    <scope>NUCLEOTIDE SEQUENCE [LARGE SCALE GENOMIC DNA]</scope>
    <source>
        <strain evidence="2">L7-484,KACC 16230,DSM 25025</strain>
    </source>
</reference>
<keyword evidence="2" id="KW-1185">Reference proteome</keyword>
<dbReference type="AlphaFoldDB" id="A0A1H0DJN4"/>
<dbReference type="EMBL" id="FNIT01000001">
    <property type="protein sequence ID" value="SDN70269.1"/>
    <property type="molecule type" value="Genomic_DNA"/>
</dbReference>